<gene>
    <name evidence="1" type="ORF">SNEC2469_LOCUS28393</name>
</gene>
<comment type="caution">
    <text evidence="1">The sequence shown here is derived from an EMBL/GenBank/DDBJ whole genome shotgun (WGS) entry which is preliminary data.</text>
</comment>
<accession>A0A813AN13</accession>
<keyword evidence="2" id="KW-1185">Reference proteome</keyword>
<reference evidence="1" key="1">
    <citation type="submission" date="2021-02" db="EMBL/GenBank/DDBJ databases">
        <authorList>
            <person name="Dougan E. K."/>
            <person name="Rhodes N."/>
            <person name="Thang M."/>
            <person name="Chan C."/>
        </authorList>
    </citation>
    <scope>NUCLEOTIDE SEQUENCE</scope>
</reference>
<feature type="non-terminal residue" evidence="1">
    <location>
        <position position="1"/>
    </location>
</feature>
<dbReference type="Proteomes" id="UP000601435">
    <property type="component" value="Unassembled WGS sequence"/>
</dbReference>
<dbReference type="AlphaFoldDB" id="A0A813AN13"/>
<protein>
    <submittedName>
        <fullName evidence="1">Uncharacterized protein</fullName>
    </submittedName>
</protein>
<evidence type="ECO:0000313" key="1">
    <source>
        <dbReference type="EMBL" id="CAE7874060.1"/>
    </source>
</evidence>
<dbReference type="EMBL" id="CAJNJA010061627">
    <property type="protein sequence ID" value="CAE7874060.1"/>
    <property type="molecule type" value="Genomic_DNA"/>
</dbReference>
<organism evidence="1 2">
    <name type="scientific">Symbiodinium necroappetens</name>
    <dbReference type="NCBI Taxonomy" id="1628268"/>
    <lineage>
        <taxon>Eukaryota</taxon>
        <taxon>Sar</taxon>
        <taxon>Alveolata</taxon>
        <taxon>Dinophyceae</taxon>
        <taxon>Suessiales</taxon>
        <taxon>Symbiodiniaceae</taxon>
        <taxon>Symbiodinium</taxon>
    </lineage>
</organism>
<evidence type="ECO:0000313" key="2">
    <source>
        <dbReference type="Proteomes" id="UP000601435"/>
    </source>
</evidence>
<name>A0A813AN13_9DINO</name>
<proteinExistence type="predicted"/>
<sequence length="399" mass="44656">MVFSSGAYYHAGSVGIRSNTRKYPWTSALLAHMVRACTHTNFSTVSLLHNVNMAAHVDKYNQPGSPNVLVPLSPFRRGNFGLEFDPLTKHATCPWKDASNDDYNHSIRVKSMALADSHSLACDMAIQHTEITAYSLLEVTHDLRMLVHLAQTNKATWLRCSQVLTSTSTECKILSNAPWHKRAGRAVEGNHAETPIDIKMYLFNKRMHTWYHHELSYQQYMDLESLSLLFPVSRHSHVVSVAVLETMDAVAPTTPPSTSSSFDYSDEGGHDAAEQVLTNAILLKVILKFHTELRVRMVAVSVEDTPLTRRANQAVQGAMDAIVQQHPQAHHTTVIRDYRPQHTLIEKLVSPDIVYSLLLTSIQVRCERVFSTAEAETLHGKPILPASQADILSLRVGEY</sequence>
<feature type="non-terminal residue" evidence="1">
    <location>
        <position position="399"/>
    </location>
</feature>